<evidence type="ECO:0000256" key="1">
    <source>
        <dbReference type="ARBA" id="ARBA00004196"/>
    </source>
</evidence>
<reference evidence="9 10" key="1">
    <citation type="submission" date="2016-01" db="EMBL/GenBank/DDBJ databases">
        <title>Draft Genome Sequences of Seven Thermophilic Sporeformers Isolated from Foods.</title>
        <authorList>
            <person name="Berendsen E.M."/>
            <person name="Wells-Bennik M.H."/>
            <person name="Krawcyk A.O."/>
            <person name="De Jong A."/>
            <person name="Holsappel S."/>
            <person name="Eijlander R.T."/>
            <person name="Kuipers O.P."/>
        </authorList>
    </citation>
    <scope>NUCLEOTIDE SEQUENCE [LARGE SCALE GENOMIC DNA]</scope>
    <source>
        <strain evidence="9 10">B4110</strain>
    </source>
</reference>
<feature type="region of interest" description="Disordered" evidence="5">
    <location>
        <begin position="119"/>
        <end position="156"/>
    </location>
</feature>
<dbReference type="GO" id="GO:0006825">
    <property type="term" value="P:copper ion transport"/>
    <property type="evidence" value="ECO:0007669"/>
    <property type="project" value="InterPro"/>
</dbReference>
<dbReference type="PANTHER" id="PTHR34820:SF4">
    <property type="entry name" value="INNER MEMBRANE PROTEIN YEBZ"/>
    <property type="match status" value="1"/>
</dbReference>
<dbReference type="InterPro" id="IPR014755">
    <property type="entry name" value="Cu-Rt/internalin_Ig-like"/>
</dbReference>
<evidence type="ECO:0000256" key="6">
    <source>
        <dbReference type="SAM" id="Phobius"/>
    </source>
</evidence>
<organism evidence="9 10">
    <name type="scientific">Parageobacillus toebii</name>
    <dbReference type="NCBI Taxonomy" id="153151"/>
    <lineage>
        <taxon>Bacteria</taxon>
        <taxon>Bacillati</taxon>
        <taxon>Bacillota</taxon>
        <taxon>Bacilli</taxon>
        <taxon>Bacillales</taxon>
        <taxon>Anoxybacillaceae</taxon>
        <taxon>Parageobacillus</taxon>
    </lineage>
</organism>
<evidence type="ECO:0000313" key="9">
    <source>
        <dbReference type="EMBL" id="KYD32571.1"/>
    </source>
</evidence>
<feature type="signal peptide" evidence="7">
    <location>
        <begin position="1"/>
        <end position="22"/>
    </location>
</feature>
<dbReference type="InterPro" id="IPR014756">
    <property type="entry name" value="Ig_E-set"/>
</dbReference>
<evidence type="ECO:0000256" key="3">
    <source>
        <dbReference type="ARBA" id="ARBA00022729"/>
    </source>
</evidence>
<keyword evidence="2" id="KW-0479">Metal-binding</keyword>
<dbReference type="SUPFAM" id="SSF81296">
    <property type="entry name" value="E set domains"/>
    <property type="match status" value="1"/>
</dbReference>
<dbReference type="GO" id="GO:0030313">
    <property type="term" value="C:cell envelope"/>
    <property type="evidence" value="ECO:0007669"/>
    <property type="project" value="UniProtKB-SubCell"/>
</dbReference>
<feature type="chain" id="PRO_5007565061" description="CopC domain-containing protein" evidence="7">
    <location>
        <begin position="23"/>
        <end position="187"/>
    </location>
</feature>
<dbReference type="InterPro" id="IPR007348">
    <property type="entry name" value="CopC_dom"/>
</dbReference>
<evidence type="ECO:0000256" key="7">
    <source>
        <dbReference type="SAM" id="SignalP"/>
    </source>
</evidence>
<keyword evidence="6" id="KW-0472">Membrane</keyword>
<feature type="compositionally biased region" description="Basic and acidic residues" evidence="5">
    <location>
        <begin position="135"/>
        <end position="154"/>
    </location>
</feature>
<name>A0A150N780_9BACL</name>
<keyword evidence="3 7" id="KW-0732">Signal</keyword>
<feature type="domain" description="CopC" evidence="8">
    <location>
        <begin position="23"/>
        <end position="114"/>
    </location>
</feature>
<accession>A0A150N780</accession>
<keyword evidence="4" id="KW-0186">Copper</keyword>
<evidence type="ECO:0000256" key="4">
    <source>
        <dbReference type="ARBA" id="ARBA00023008"/>
    </source>
</evidence>
<protein>
    <recommendedName>
        <fullName evidence="8">CopC domain-containing protein</fullName>
    </recommendedName>
</protein>
<evidence type="ECO:0000259" key="8">
    <source>
        <dbReference type="Pfam" id="PF04234"/>
    </source>
</evidence>
<dbReference type="AlphaFoldDB" id="A0A150N780"/>
<feature type="compositionally biased region" description="Polar residues" evidence="5">
    <location>
        <begin position="119"/>
        <end position="134"/>
    </location>
</feature>
<feature type="transmembrane region" description="Helical" evidence="6">
    <location>
        <begin position="163"/>
        <end position="183"/>
    </location>
</feature>
<dbReference type="GO" id="GO:0042597">
    <property type="term" value="C:periplasmic space"/>
    <property type="evidence" value="ECO:0007669"/>
    <property type="project" value="InterPro"/>
</dbReference>
<keyword evidence="6" id="KW-1133">Transmembrane helix</keyword>
<gene>
    <name evidence="9" type="ORF">B4110_3642</name>
</gene>
<evidence type="ECO:0000313" key="10">
    <source>
        <dbReference type="Proteomes" id="UP000075324"/>
    </source>
</evidence>
<dbReference type="Pfam" id="PF04234">
    <property type="entry name" value="CopC"/>
    <property type="match status" value="1"/>
</dbReference>
<comment type="caution">
    <text evidence="9">The sequence shown here is derived from an EMBL/GenBank/DDBJ whole genome shotgun (WGS) entry which is preliminary data.</text>
</comment>
<dbReference type="GO" id="GO:0005507">
    <property type="term" value="F:copper ion binding"/>
    <property type="evidence" value="ECO:0007669"/>
    <property type="project" value="InterPro"/>
</dbReference>
<dbReference type="Gene3D" id="2.60.40.1220">
    <property type="match status" value="1"/>
</dbReference>
<dbReference type="Proteomes" id="UP000075324">
    <property type="component" value="Unassembled WGS sequence"/>
</dbReference>
<comment type="subcellular location">
    <subcellularLocation>
        <location evidence="1">Cell envelope</location>
    </subcellularLocation>
</comment>
<dbReference type="GO" id="GO:0046688">
    <property type="term" value="P:response to copper ion"/>
    <property type="evidence" value="ECO:0007669"/>
    <property type="project" value="InterPro"/>
</dbReference>
<dbReference type="GO" id="GO:0005886">
    <property type="term" value="C:plasma membrane"/>
    <property type="evidence" value="ECO:0007669"/>
    <property type="project" value="TreeGrafter"/>
</dbReference>
<dbReference type="PATRIC" id="fig|153151.4.peg.331"/>
<evidence type="ECO:0000256" key="2">
    <source>
        <dbReference type="ARBA" id="ARBA00022723"/>
    </source>
</evidence>
<proteinExistence type="predicted"/>
<keyword evidence="6" id="KW-0812">Transmembrane</keyword>
<dbReference type="PANTHER" id="PTHR34820">
    <property type="entry name" value="INNER MEMBRANE PROTEIN YEBZ"/>
    <property type="match status" value="1"/>
</dbReference>
<dbReference type="InterPro" id="IPR032694">
    <property type="entry name" value="CopC/D"/>
</dbReference>
<dbReference type="EMBL" id="LQYW01000011">
    <property type="protein sequence ID" value="KYD32571.1"/>
    <property type="molecule type" value="Genomic_DNA"/>
</dbReference>
<sequence>MMKKMILMMFLIFLCIPSIGHAHSYLSSSNPKERETVTTPLKTITLTFETKIEKLSTMHLLSSGNEIPFNNITVKDNQLIGTFSTPLENGSYTIVWKIVGEDGHPITGQIPFDVKVAKNNTKTPSQPSSSITKPDSSEKNTELEKSQKKEEDSQAKNTSSSTWIRILIVSLGIIVIVGLISILKKKG</sequence>
<evidence type="ECO:0000256" key="5">
    <source>
        <dbReference type="SAM" id="MobiDB-lite"/>
    </source>
</evidence>